<dbReference type="Proteomes" id="UP000001299">
    <property type="component" value="Chromosome 1"/>
</dbReference>
<keyword evidence="2" id="KW-1133">Transmembrane helix</keyword>
<dbReference type="eggNOG" id="COG3712">
    <property type="taxonomic scope" value="Bacteria"/>
</dbReference>
<feature type="region of interest" description="Disordered" evidence="1">
    <location>
        <begin position="376"/>
        <end position="470"/>
    </location>
</feature>
<evidence type="ECO:0000256" key="1">
    <source>
        <dbReference type="SAM" id="MobiDB-lite"/>
    </source>
</evidence>
<evidence type="ECO:0000313" key="4">
    <source>
        <dbReference type="EMBL" id="ADL34846.1"/>
    </source>
</evidence>
<organism evidence="4 5">
    <name type="scientific">Butyrivibrio proteoclasticus (strain ATCC 51982 / DSM 14932 / B316)</name>
    <name type="common">Clostridium proteoclasticum</name>
    <dbReference type="NCBI Taxonomy" id="515622"/>
    <lineage>
        <taxon>Bacteria</taxon>
        <taxon>Bacillati</taxon>
        <taxon>Bacillota</taxon>
        <taxon>Clostridia</taxon>
        <taxon>Lachnospirales</taxon>
        <taxon>Lachnospiraceae</taxon>
        <taxon>Butyrivibrio</taxon>
    </lineage>
</organism>
<proteinExistence type="predicted"/>
<feature type="domain" description="FecR protein" evidence="3">
    <location>
        <begin position="70"/>
        <end position="163"/>
    </location>
</feature>
<reference evidence="4 5" key="1">
    <citation type="journal article" date="2010" name="PLoS ONE">
        <title>The glycobiome of the rumen bacterium Butyrivibrio proteoclasticus B316(T) highlights adaptation to a polysaccharide-rich environment.</title>
        <authorList>
            <person name="Kelly W.J."/>
            <person name="Leahy S.C."/>
            <person name="Altermann E."/>
            <person name="Yeoman C.J."/>
            <person name="Dunne J.C."/>
            <person name="Kong Z."/>
            <person name="Pacheco D.M."/>
            <person name="Li D."/>
            <person name="Noel S.J."/>
            <person name="Moon C.D."/>
            <person name="Cookson A.L."/>
            <person name="Attwood G.T."/>
        </authorList>
    </citation>
    <scope>NUCLEOTIDE SEQUENCE [LARGE SCALE GENOMIC DNA]</scope>
    <source>
        <strain evidence="5">ATCC 51982 / DSM 14932 / B316</strain>
    </source>
</reference>
<dbReference type="Gene3D" id="2.60.120.1440">
    <property type="match status" value="1"/>
</dbReference>
<keyword evidence="2" id="KW-0472">Membrane</keyword>
<dbReference type="HOGENOM" id="CLU_580982_0_0_9"/>
<dbReference type="InterPro" id="IPR006860">
    <property type="entry name" value="FecR"/>
</dbReference>
<feature type="transmembrane region" description="Helical" evidence="2">
    <location>
        <begin position="12"/>
        <end position="30"/>
    </location>
</feature>
<feature type="compositionally biased region" description="Polar residues" evidence="1">
    <location>
        <begin position="417"/>
        <end position="428"/>
    </location>
</feature>
<feature type="compositionally biased region" description="Low complexity" evidence="1">
    <location>
        <begin position="448"/>
        <end position="470"/>
    </location>
</feature>
<feature type="compositionally biased region" description="Low complexity" evidence="1">
    <location>
        <begin position="269"/>
        <end position="278"/>
    </location>
</feature>
<feature type="region of interest" description="Disordered" evidence="1">
    <location>
        <begin position="343"/>
        <end position="362"/>
    </location>
</feature>
<accession>E0RVJ7</accession>
<feature type="compositionally biased region" description="Basic and acidic residues" evidence="1">
    <location>
        <begin position="343"/>
        <end position="353"/>
    </location>
</feature>
<feature type="compositionally biased region" description="Acidic residues" evidence="1">
    <location>
        <begin position="279"/>
        <end position="295"/>
    </location>
</feature>
<feature type="compositionally biased region" description="Low complexity" evidence="1">
    <location>
        <begin position="388"/>
        <end position="414"/>
    </location>
</feature>
<dbReference type="PANTHER" id="PTHR38731">
    <property type="entry name" value="LIPL45-RELATED LIPOPROTEIN-RELATED"/>
    <property type="match status" value="1"/>
</dbReference>
<keyword evidence="2" id="KW-0812">Transmembrane</keyword>
<gene>
    <name evidence="4" type="ordered locus">bpr_I2113</name>
</gene>
<sequence length="470" mass="52186">MKKTFSIKKIAVIVAILMASVAGIVIFIYAQRLTATTMRLLKMQGIVKLFDKEKEKTIIDNIRLANGNAIKTESASLAAIALDDSKVVTINDESRAQFEQKGKKLNIKLTDGSLFFEVSKKLAADETFDIRTSSMVVGIRGTSGYVAVDEEGYETLYITDGEVEVIGTNPVTGEKKTIRVKAGQRIRVYLYNDRPKDSIMFALEDVSEDDLKQAIKDRLIENDNLLAKVCNATGWDKDKILGIEEIPEDVIPANAGDEIETEPEKEEVASAAESSSAEEIIEEPATEVVTEEAEEPQQVAEEKPEAVLPDTSDFDPVYYASQNPDVVEHYGDDPGALYQHYLEHGEEEGRAATEAEAQQQISSQEEAYLKFQQDLARAQEEQAEQERLQQQAMLDQQAMQNALNQSNNINQDDSNYVDDNSSQANNTGKTDEGYYNPYADPNSELFDPDNTNPDNPNYIDPDNPDGTNNP</sequence>
<dbReference type="Pfam" id="PF04773">
    <property type="entry name" value="FecR"/>
    <property type="match status" value="1"/>
</dbReference>
<evidence type="ECO:0000259" key="3">
    <source>
        <dbReference type="Pfam" id="PF04773"/>
    </source>
</evidence>
<dbReference type="STRING" id="515622.bpr_I2113"/>
<evidence type="ECO:0000313" key="5">
    <source>
        <dbReference type="Proteomes" id="UP000001299"/>
    </source>
</evidence>
<dbReference type="RefSeq" id="WP_013281500.1">
    <property type="nucleotide sequence ID" value="NC_014387.1"/>
</dbReference>
<dbReference type="KEGG" id="bpb:bpr_I2113"/>
<keyword evidence="5" id="KW-1185">Reference proteome</keyword>
<name>E0RVJ7_BUTPB</name>
<dbReference type="EMBL" id="CP001810">
    <property type="protein sequence ID" value="ADL34846.1"/>
    <property type="molecule type" value="Genomic_DNA"/>
</dbReference>
<feature type="compositionally biased region" description="Basic and acidic residues" evidence="1">
    <location>
        <begin position="377"/>
        <end position="387"/>
    </location>
</feature>
<dbReference type="AlphaFoldDB" id="E0RVJ7"/>
<feature type="region of interest" description="Disordered" evidence="1">
    <location>
        <begin position="254"/>
        <end position="315"/>
    </location>
</feature>
<evidence type="ECO:0000256" key="2">
    <source>
        <dbReference type="SAM" id="Phobius"/>
    </source>
</evidence>
<protein>
    <recommendedName>
        <fullName evidence="3">FecR protein domain-containing protein</fullName>
    </recommendedName>
</protein>